<sequence length="67" mass="7374">MTHSAVFLFTVPVQFFVGGVHAMATLAEIVTWGKSLHLNEPLSYPLFRAANDVSLSQYNSAFEISQS</sequence>
<evidence type="ECO:0000313" key="1">
    <source>
        <dbReference type="EMBL" id="KAH7911008.1"/>
    </source>
</evidence>
<protein>
    <submittedName>
        <fullName evidence="1">Uncharacterized protein</fullName>
    </submittedName>
</protein>
<comment type="caution">
    <text evidence="1">The sequence shown here is derived from an EMBL/GenBank/DDBJ whole genome shotgun (WGS) entry which is preliminary data.</text>
</comment>
<dbReference type="EMBL" id="MU267692">
    <property type="protein sequence ID" value="KAH7911008.1"/>
    <property type="molecule type" value="Genomic_DNA"/>
</dbReference>
<proteinExistence type="predicted"/>
<organism evidence="1 2">
    <name type="scientific">Hygrophoropsis aurantiaca</name>
    <dbReference type="NCBI Taxonomy" id="72124"/>
    <lineage>
        <taxon>Eukaryota</taxon>
        <taxon>Fungi</taxon>
        <taxon>Dikarya</taxon>
        <taxon>Basidiomycota</taxon>
        <taxon>Agaricomycotina</taxon>
        <taxon>Agaricomycetes</taxon>
        <taxon>Agaricomycetidae</taxon>
        <taxon>Boletales</taxon>
        <taxon>Coniophorineae</taxon>
        <taxon>Hygrophoropsidaceae</taxon>
        <taxon>Hygrophoropsis</taxon>
    </lineage>
</organism>
<reference evidence="1" key="1">
    <citation type="journal article" date="2021" name="New Phytol.">
        <title>Evolutionary innovations through gain and loss of genes in the ectomycorrhizal Boletales.</title>
        <authorList>
            <person name="Wu G."/>
            <person name="Miyauchi S."/>
            <person name="Morin E."/>
            <person name="Kuo A."/>
            <person name="Drula E."/>
            <person name="Varga T."/>
            <person name="Kohler A."/>
            <person name="Feng B."/>
            <person name="Cao Y."/>
            <person name="Lipzen A."/>
            <person name="Daum C."/>
            <person name="Hundley H."/>
            <person name="Pangilinan J."/>
            <person name="Johnson J."/>
            <person name="Barry K."/>
            <person name="LaButti K."/>
            <person name="Ng V."/>
            <person name="Ahrendt S."/>
            <person name="Min B."/>
            <person name="Choi I.G."/>
            <person name="Park H."/>
            <person name="Plett J.M."/>
            <person name="Magnuson J."/>
            <person name="Spatafora J.W."/>
            <person name="Nagy L.G."/>
            <person name="Henrissat B."/>
            <person name="Grigoriev I.V."/>
            <person name="Yang Z.L."/>
            <person name="Xu J."/>
            <person name="Martin F.M."/>
        </authorList>
    </citation>
    <scope>NUCLEOTIDE SEQUENCE</scope>
    <source>
        <strain evidence="1">ATCC 28755</strain>
    </source>
</reference>
<accession>A0ACB8AE91</accession>
<dbReference type="Proteomes" id="UP000790377">
    <property type="component" value="Unassembled WGS sequence"/>
</dbReference>
<keyword evidence="2" id="KW-1185">Reference proteome</keyword>
<gene>
    <name evidence="1" type="ORF">BJ138DRAFT_1113555</name>
</gene>
<name>A0ACB8AE91_9AGAM</name>
<evidence type="ECO:0000313" key="2">
    <source>
        <dbReference type="Proteomes" id="UP000790377"/>
    </source>
</evidence>